<sequence>MSGTGHCTTACQQAGLLHDEPKRTTPAETEFFVNLPFFFFSSLAIFPHSGFRLYFAIRILFCLVSGYGIFCLAGIAFGVSRGESKLLIGSVSLFSPPSSSPSSSRPSMVACFRSPRISCSSAGFVFRFFVFPLPRNDNGEC</sequence>
<evidence type="ECO:0008006" key="4">
    <source>
        <dbReference type="Google" id="ProtNLM"/>
    </source>
</evidence>
<evidence type="ECO:0000256" key="1">
    <source>
        <dbReference type="SAM" id="Phobius"/>
    </source>
</evidence>
<proteinExistence type="predicted"/>
<dbReference type="Proteomes" id="UP000800097">
    <property type="component" value="Unassembled WGS sequence"/>
</dbReference>
<accession>A0A6A6JZT2</accession>
<protein>
    <recommendedName>
        <fullName evidence="4">Transmembrane protein</fullName>
    </recommendedName>
</protein>
<organism evidence="2 3">
    <name type="scientific">Westerdykella ornata</name>
    <dbReference type="NCBI Taxonomy" id="318751"/>
    <lineage>
        <taxon>Eukaryota</taxon>
        <taxon>Fungi</taxon>
        <taxon>Dikarya</taxon>
        <taxon>Ascomycota</taxon>
        <taxon>Pezizomycotina</taxon>
        <taxon>Dothideomycetes</taxon>
        <taxon>Pleosporomycetidae</taxon>
        <taxon>Pleosporales</taxon>
        <taxon>Sporormiaceae</taxon>
        <taxon>Westerdykella</taxon>
    </lineage>
</organism>
<reference evidence="2" key="1">
    <citation type="journal article" date="2020" name="Stud. Mycol.">
        <title>101 Dothideomycetes genomes: a test case for predicting lifestyles and emergence of pathogens.</title>
        <authorList>
            <person name="Haridas S."/>
            <person name="Albert R."/>
            <person name="Binder M."/>
            <person name="Bloem J."/>
            <person name="Labutti K."/>
            <person name="Salamov A."/>
            <person name="Andreopoulos B."/>
            <person name="Baker S."/>
            <person name="Barry K."/>
            <person name="Bills G."/>
            <person name="Bluhm B."/>
            <person name="Cannon C."/>
            <person name="Castanera R."/>
            <person name="Culley D."/>
            <person name="Daum C."/>
            <person name="Ezra D."/>
            <person name="Gonzalez J."/>
            <person name="Henrissat B."/>
            <person name="Kuo A."/>
            <person name="Liang C."/>
            <person name="Lipzen A."/>
            <person name="Lutzoni F."/>
            <person name="Magnuson J."/>
            <person name="Mondo S."/>
            <person name="Nolan M."/>
            <person name="Ohm R."/>
            <person name="Pangilinan J."/>
            <person name="Park H.-J."/>
            <person name="Ramirez L."/>
            <person name="Alfaro M."/>
            <person name="Sun H."/>
            <person name="Tritt A."/>
            <person name="Yoshinaga Y."/>
            <person name="Zwiers L.-H."/>
            <person name="Turgeon B."/>
            <person name="Goodwin S."/>
            <person name="Spatafora J."/>
            <person name="Crous P."/>
            <person name="Grigoriev I."/>
        </authorList>
    </citation>
    <scope>NUCLEOTIDE SEQUENCE</scope>
    <source>
        <strain evidence="2">CBS 379.55</strain>
    </source>
</reference>
<dbReference type="AlphaFoldDB" id="A0A6A6JZT2"/>
<keyword evidence="1" id="KW-1133">Transmembrane helix</keyword>
<feature type="transmembrane region" description="Helical" evidence="1">
    <location>
        <begin position="55"/>
        <end position="79"/>
    </location>
</feature>
<dbReference type="EMBL" id="ML986484">
    <property type="protein sequence ID" value="KAF2281593.1"/>
    <property type="molecule type" value="Genomic_DNA"/>
</dbReference>
<dbReference type="GeneID" id="54547917"/>
<keyword evidence="1" id="KW-0812">Transmembrane</keyword>
<evidence type="ECO:0000313" key="3">
    <source>
        <dbReference type="Proteomes" id="UP000800097"/>
    </source>
</evidence>
<keyword evidence="1" id="KW-0472">Membrane</keyword>
<feature type="transmembrane region" description="Helical" evidence="1">
    <location>
        <begin position="31"/>
        <end position="49"/>
    </location>
</feature>
<dbReference type="RefSeq" id="XP_033659130.1">
    <property type="nucleotide sequence ID" value="XM_033794742.1"/>
</dbReference>
<gene>
    <name evidence="2" type="ORF">EI97DRAFT_34015</name>
</gene>
<name>A0A6A6JZT2_WESOR</name>
<evidence type="ECO:0000313" key="2">
    <source>
        <dbReference type="EMBL" id="KAF2281593.1"/>
    </source>
</evidence>
<keyword evidence="3" id="KW-1185">Reference proteome</keyword>